<reference evidence="12 13" key="2">
    <citation type="submission" date="2019-01" db="EMBL/GenBank/DDBJ databases">
        <title>The decoding of complex shrimp genome reveals the adaptation for benthos swimmer, frequently molting mechanism and breeding impact on genome.</title>
        <authorList>
            <person name="Sun Y."/>
            <person name="Gao Y."/>
            <person name="Yu Y."/>
        </authorList>
    </citation>
    <scope>NUCLEOTIDE SEQUENCE [LARGE SCALE GENOMIC DNA]</scope>
    <source>
        <tissue evidence="12">Muscle</tissue>
    </source>
</reference>
<dbReference type="Proteomes" id="UP000283509">
    <property type="component" value="Unassembled WGS sequence"/>
</dbReference>
<feature type="region of interest" description="Disordered" evidence="10">
    <location>
        <begin position="621"/>
        <end position="640"/>
    </location>
</feature>
<dbReference type="SUPFAM" id="SSF48403">
    <property type="entry name" value="Ankyrin repeat"/>
    <property type="match status" value="1"/>
</dbReference>
<evidence type="ECO:0000256" key="5">
    <source>
        <dbReference type="ARBA" id="ARBA00022801"/>
    </source>
</evidence>
<evidence type="ECO:0000313" key="12">
    <source>
        <dbReference type="EMBL" id="ROT66282.1"/>
    </source>
</evidence>
<dbReference type="FunFam" id="3.40.710.10:FF:000008">
    <property type="entry name" value="Glutaminase, isoform E"/>
    <property type="match status" value="1"/>
</dbReference>
<keyword evidence="5" id="KW-0378">Hydrolase</keyword>
<dbReference type="PANTHER" id="PTHR12544">
    <property type="entry name" value="GLUTAMINASE"/>
    <property type="match status" value="1"/>
</dbReference>
<dbReference type="GO" id="GO:0006537">
    <property type="term" value="P:glutamate biosynthetic process"/>
    <property type="evidence" value="ECO:0007669"/>
    <property type="project" value="TreeGrafter"/>
</dbReference>
<evidence type="ECO:0000256" key="3">
    <source>
        <dbReference type="ARBA" id="ARBA00012918"/>
    </source>
</evidence>
<dbReference type="HAMAP" id="MF_00313">
    <property type="entry name" value="Glutaminase"/>
    <property type="match status" value="1"/>
</dbReference>
<feature type="region of interest" description="Disordered" evidence="10">
    <location>
        <begin position="146"/>
        <end position="171"/>
    </location>
</feature>
<dbReference type="EMBL" id="QCYY01002964">
    <property type="protein sequence ID" value="ROT66282.1"/>
    <property type="molecule type" value="Genomic_DNA"/>
</dbReference>
<keyword evidence="13" id="KW-1185">Reference proteome</keyword>
<evidence type="ECO:0000256" key="7">
    <source>
        <dbReference type="ARBA" id="ARBA00049534"/>
    </source>
</evidence>
<dbReference type="PROSITE" id="PS50297">
    <property type="entry name" value="ANK_REP_REGION"/>
    <property type="match status" value="1"/>
</dbReference>
<comment type="catalytic activity">
    <reaction evidence="7">
        <text>L-glutamine + H2O = L-glutamate + NH4(+)</text>
        <dbReference type="Rhea" id="RHEA:15889"/>
        <dbReference type="ChEBI" id="CHEBI:15377"/>
        <dbReference type="ChEBI" id="CHEBI:28938"/>
        <dbReference type="ChEBI" id="CHEBI:29985"/>
        <dbReference type="ChEBI" id="CHEBI:58359"/>
        <dbReference type="EC" id="3.5.1.2"/>
    </reaction>
</comment>
<gene>
    <name evidence="12" type="ORF">C7M84_015712</name>
</gene>
<evidence type="ECO:0000313" key="13">
    <source>
        <dbReference type="Proteomes" id="UP000283509"/>
    </source>
</evidence>
<dbReference type="EC" id="3.5.1.2" evidence="3"/>
<reference evidence="12 13" key="1">
    <citation type="submission" date="2018-04" db="EMBL/GenBank/DDBJ databases">
        <authorList>
            <person name="Zhang X."/>
            <person name="Yuan J."/>
            <person name="Li F."/>
            <person name="Xiang J."/>
        </authorList>
    </citation>
    <scope>NUCLEOTIDE SEQUENCE [LARGE SCALE GENOMIC DNA]</scope>
    <source>
        <tissue evidence="12">Muscle</tissue>
    </source>
</reference>
<protein>
    <recommendedName>
        <fullName evidence="3">glutaminase</fullName>
        <ecNumber evidence="3">3.5.1.2</ecNumber>
    </recommendedName>
    <alternativeName>
        <fullName evidence="8">L-glutamine amidohydrolase</fullName>
    </alternativeName>
</protein>
<proteinExistence type="inferred from homology"/>
<dbReference type="PANTHER" id="PTHR12544:SF29">
    <property type="entry name" value="GLUTAMINASE"/>
    <property type="match status" value="1"/>
</dbReference>
<feature type="repeat" description="ANK" evidence="9">
    <location>
        <begin position="559"/>
        <end position="582"/>
    </location>
</feature>
<dbReference type="InterPro" id="IPR012338">
    <property type="entry name" value="Beta-lactam/transpept-like"/>
</dbReference>
<dbReference type="STRING" id="6689.A0A3R7Q1T2"/>
<dbReference type="InterPro" id="IPR002110">
    <property type="entry name" value="Ankyrin_rpt"/>
</dbReference>
<evidence type="ECO:0000256" key="10">
    <source>
        <dbReference type="SAM" id="MobiDB-lite"/>
    </source>
</evidence>
<dbReference type="Gene3D" id="3.40.710.10">
    <property type="entry name" value="DD-peptidase/beta-lactamase superfamily"/>
    <property type="match status" value="1"/>
</dbReference>
<dbReference type="AlphaFoldDB" id="A0A3R7Q1T2"/>
<dbReference type="OrthoDB" id="9995210at2759"/>
<keyword evidence="4" id="KW-0677">Repeat</keyword>
<organism evidence="12 13">
    <name type="scientific">Penaeus vannamei</name>
    <name type="common">Whiteleg shrimp</name>
    <name type="synonym">Litopenaeus vannamei</name>
    <dbReference type="NCBI Taxonomy" id="6689"/>
    <lineage>
        <taxon>Eukaryota</taxon>
        <taxon>Metazoa</taxon>
        <taxon>Ecdysozoa</taxon>
        <taxon>Arthropoda</taxon>
        <taxon>Crustacea</taxon>
        <taxon>Multicrustacea</taxon>
        <taxon>Malacostraca</taxon>
        <taxon>Eumalacostraca</taxon>
        <taxon>Eucarida</taxon>
        <taxon>Decapoda</taxon>
        <taxon>Dendrobranchiata</taxon>
        <taxon>Penaeoidea</taxon>
        <taxon>Penaeidae</taxon>
        <taxon>Penaeus</taxon>
    </lineage>
</organism>
<evidence type="ECO:0000256" key="4">
    <source>
        <dbReference type="ARBA" id="ARBA00022737"/>
    </source>
</evidence>
<dbReference type="SUPFAM" id="SSF56601">
    <property type="entry name" value="beta-lactamase/transpeptidase-like"/>
    <property type="match status" value="1"/>
</dbReference>
<feature type="domain" description="Glutaminase EF-hand" evidence="11">
    <location>
        <begin position="77"/>
        <end position="149"/>
    </location>
</feature>
<dbReference type="PROSITE" id="PS50088">
    <property type="entry name" value="ANK_REPEAT"/>
    <property type="match status" value="1"/>
</dbReference>
<dbReference type="InterPro" id="IPR036770">
    <property type="entry name" value="Ankyrin_rpt-contain_sf"/>
</dbReference>
<dbReference type="GO" id="GO:0006543">
    <property type="term" value="P:L-glutamine catabolic process"/>
    <property type="evidence" value="ECO:0007669"/>
    <property type="project" value="TreeGrafter"/>
</dbReference>
<comment type="caution">
    <text evidence="12">The sequence shown here is derived from an EMBL/GenBank/DDBJ whole genome shotgun (WGS) entry which is preliminary data.</text>
</comment>
<evidence type="ECO:0000256" key="2">
    <source>
        <dbReference type="ARBA" id="ARBA00011881"/>
    </source>
</evidence>
<dbReference type="InterPro" id="IPR015868">
    <property type="entry name" value="Glutaminase"/>
</dbReference>
<evidence type="ECO:0000256" key="1">
    <source>
        <dbReference type="ARBA" id="ARBA00011076"/>
    </source>
</evidence>
<dbReference type="Gene3D" id="1.25.40.20">
    <property type="entry name" value="Ankyrin repeat-containing domain"/>
    <property type="match status" value="1"/>
</dbReference>
<evidence type="ECO:0000256" key="9">
    <source>
        <dbReference type="PROSITE-ProRule" id="PRU00023"/>
    </source>
</evidence>
<dbReference type="GO" id="GO:0004359">
    <property type="term" value="F:glutaminase activity"/>
    <property type="evidence" value="ECO:0007669"/>
    <property type="project" value="UniProtKB-EC"/>
</dbReference>
<comment type="subunit">
    <text evidence="2">Homotetramer.</text>
</comment>
<dbReference type="Pfam" id="PF17959">
    <property type="entry name" value="EF-hand_14"/>
    <property type="match status" value="2"/>
</dbReference>
<name>A0A3R7Q1T2_PENVA</name>
<dbReference type="SMART" id="SM00248">
    <property type="entry name" value="ANK"/>
    <property type="match status" value="1"/>
</dbReference>
<evidence type="ECO:0000256" key="6">
    <source>
        <dbReference type="ARBA" id="ARBA00023043"/>
    </source>
</evidence>
<sequence length="640" mass="72153">MILHDPTNSKAEPIPLHSWQTEFARSTDCHSDAPACLPRTTLWPDGFVLLIVGLRWHGVSCERLAVIFHSRVAAINVEDQLFDMFKDDTDQKVHMGRFLAALTDTGLRKTDPRLLELRNNLMEVHTSLEYPEDSSINSLQLEKGTFKRHQRSRSQSPSVNGSPSHRAYPITSPTSRWLDRQQFKKVIQDNIVLISRALRHQFVIPEWLDFISHIEEFYWSVKGLTGGKVASYIPQLARFSPDHWGVSVCTIDGQRYSIGDTDIHFTMQSCSKPVTYAIALNELGNETVHKYVGTEPSGRMFNAIVLDYNDKPHNPLVNAGSILVNGLLQSLVKPDMSSSEKFDYVQQYFKRMAGGEYVGFSNGTFLSERENADRNFSLGYYMRENKCFPEKCDLMASLDLYFQCCSMEVTTESMSVMAATLANGGICPITGDQVMQPNAVRDVLSLMHSCGMYDYSGQFAFKVGLPAKSGVCGAIMLVIPNVMGVCTWSPPLDSLGNSVRGLKFCEEMVQVFNFHRYDNLRHAANKKDPRKQKFESRGQKVVSLLYALAGLNMAESDYDGRTALHLAAAEGHLDTVRFLLDKCRVPPTPRDRWAHTPADDAEQFGFPEVAQYIKDYEQSLEEAKKKDTIEEAEEETQAEQ</sequence>
<dbReference type="InterPro" id="IPR041541">
    <property type="entry name" value="Glutaminase_EF-hand"/>
</dbReference>
<dbReference type="Gene3D" id="1.10.238.210">
    <property type="match status" value="1"/>
</dbReference>
<dbReference type="Pfam" id="PF12796">
    <property type="entry name" value="Ank_2"/>
    <property type="match status" value="1"/>
</dbReference>
<dbReference type="Pfam" id="PF04960">
    <property type="entry name" value="Glutaminase"/>
    <property type="match status" value="1"/>
</dbReference>
<evidence type="ECO:0000256" key="8">
    <source>
        <dbReference type="ARBA" id="ARBA00077251"/>
    </source>
</evidence>
<accession>A0A3R7Q1T2</accession>
<feature type="domain" description="Glutaminase EF-hand" evidence="11">
    <location>
        <begin position="172"/>
        <end position="205"/>
    </location>
</feature>
<comment type="similarity">
    <text evidence="1">Belongs to the glutaminase family.</text>
</comment>
<feature type="compositionally biased region" description="Acidic residues" evidence="10">
    <location>
        <begin position="630"/>
        <end position="640"/>
    </location>
</feature>
<dbReference type="NCBIfam" id="TIGR03814">
    <property type="entry name" value="Gln_ase"/>
    <property type="match status" value="1"/>
</dbReference>
<keyword evidence="6 9" id="KW-0040">ANK repeat</keyword>
<evidence type="ECO:0000259" key="11">
    <source>
        <dbReference type="Pfam" id="PF17959"/>
    </source>
</evidence>
<feature type="compositionally biased region" description="Polar residues" evidence="10">
    <location>
        <begin position="153"/>
        <end position="163"/>
    </location>
</feature>